<proteinExistence type="predicted"/>
<feature type="signal peptide" evidence="1">
    <location>
        <begin position="1"/>
        <end position="23"/>
    </location>
</feature>
<feature type="domain" description="Kazal-like" evidence="2">
    <location>
        <begin position="273"/>
        <end position="324"/>
    </location>
</feature>
<dbReference type="EMBL" id="FR824222">
    <property type="protein sequence ID" value="CCA23047.1"/>
    <property type="molecule type" value="Genomic_DNA"/>
</dbReference>
<dbReference type="InterPro" id="IPR036058">
    <property type="entry name" value="Kazal_dom_sf"/>
</dbReference>
<protein>
    <submittedName>
        <fullName evidence="3">AlNc14C177G8157 protein</fullName>
    </submittedName>
</protein>
<evidence type="ECO:0000256" key="1">
    <source>
        <dbReference type="SAM" id="SignalP"/>
    </source>
</evidence>
<evidence type="ECO:0000313" key="3">
    <source>
        <dbReference type="EMBL" id="CCA23047.1"/>
    </source>
</evidence>
<gene>
    <name evidence="3" type="primary">AlNc14C177G8157</name>
    <name evidence="3" type="ORF">ALNC14_091900</name>
</gene>
<dbReference type="Pfam" id="PF07648">
    <property type="entry name" value="Kazal_2"/>
    <property type="match status" value="2"/>
</dbReference>
<dbReference type="AlphaFoldDB" id="F0WP03"/>
<dbReference type="HOGENOM" id="CLU_763794_0_0_1"/>
<accession>F0WP03</accession>
<reference evidence="3" key="2">
    <citation type="submission" date="2011-02" db="EMBL/GenBank/DDBJ databases">
        <authorList>
            <person name="MacLean D."/>
        </authorList>
    </citation>
    <scope>NUCLEOTIDE SEQUENCE</scope>
</reference>
<dbReference type="Gene3D" id="3.30.60.30">
    <property type="match status" value="2"/>
</dbReference>
<evidence type="ECO:0000259" key="2">
    <source>
        <dbReference type="PROSITE" id="PS51465"/>
    </source>
</evidence>
<feature type="chain" id="PRO_5003263541" evidence="1">
    <location>
        <begin position="24"/>
        <end position="363"/>
    </location>
</feature>
<keyword evidence="1" id="KW-0732">Signal</keyword>
<sequence length="363" mass="40272">MRLPASLQLISVALTITLSTSRSFQVGEVSPSNIQSLRTSDQGDGPTISMVVISEYFSIPPLKGVDAEQSGSEVSSHDDVSTADYGVLDCDDEEERNEQLTGYELECEELEKESAEDIKDLAPEYLLDCEEGEKADQGEDYTEVMPHDPQPLLICDDEEDSNKESDQISSFSIQHEAASLQENDREESWAEIVRLESMEDLLETTQGATSELEDESSVGRVHEDAFNICESICAYDYSGPACGSDGHTYPNKCMITCLDSGTKYFHRGYCLQHEESSCNVECSRDKELICGIDGQTYINYCHYAVTYCDKRLATLPFLSGECAPDRMTDFLIARSKSDSDHICPFFYAVSLMLGADIFIAFGV</sequence>
<reference evidence="3" key="1">
    <citation type="journal article" date="2011" name="PLoS Biol.">
        <title>Gene gain and loss during evolution of obligate parasitism in the white rust pathogen of Arabidopsis thaliana.</title>
        <authorList>
            <person name="Kemen E."/>
            <person name="Gardiner A."/>
            <person name="Schultz-Larsen T."/>
            <person name="Kemen A.C."/>
            <person name="Balmuth A.L."/>
            <person name="Robert-Seilaniantz A."/>
            <person name="Bailey K."/>
            <person name="Holub E."/>
            <person name="Studholme D.J."/>
            <person name="Maclean D."/>
            <person name="Jones J.D."/>
        </authorList>
    </citation>
    <scope>NUCLEOTIDE SEQUENCE</scope>
</reference>
<dbReference type="CDD" id="cd00104">
    <property type="entry name" value="KAZAL_FS"/>
    <property type="match status" value="1"/>
</dbReference>
<dbReference type="SUPFAM" id="SSF100895">
    <property type="entry name" value="Kazal-type serine protease inhibitors"/>
    <property type="match status" value="2"/>
</dbReference>
<dbReference type="PROSITE" id="PS51465">
    <property type="entry name" value="KAZAL_2"/>
    <property type="match status" value="2"/>
</dbReference>
<feature type="domain" description="Kazal-like" evidence="2">
    <location>
        <begin position="223"/>
        <end position="272"/>
    </location>
</feature>
<dbReference type="InterPro" id="IPR002350">
    <property type="entry name" value="Kazal_dom"/>
</dbReference>
<organism evidence="3">
    <name type="scientific">Albugo laibachii Nc14</name>
    <dbReference type="NCBI Taxonomy" id="890382"/>
    <lineage>
        <taxon>Eukaryota</taxon>
        <taxon>Sar</taxon>
        <taxon>Stramenopiles</taxon>
        <taxon>Oomycota</taxon>
        <taxon>Peronosporomycetes</taxon>
        <taxon>Albuginales</taxon>
        <taxon>Albuginaceae</taxon>
        <taxon>Albugo</taxon>
    </lineage>
</organism>
<name>F0WP03_9STRA</name>